<dbReference type="GO" id="GO:0045300">
    <property type="term" value="F:stearoyl-[ACP] desaturase activity"/>
    <property type="evidence" value="ECO:0007669"/>
    <property type="project" value="UniProtKB-EC"/>
</dbReference>
<evidence type="ECO:0000256" key="10">
    <source>
        <dbReference type="ARBA" id="ARBA00023160"/>
    </source>
</evidence>
<evidence type="ECO:0000256" key="8">
    <source>
        <dbReference type="ARBA" id="ARBA00023004"/>
    </source>
</evidence>
<evidence type="ECO:0000256" key="3">
    <source>
        <dbReference type="ARBA" id="ARBA00011738"/>
    </source>
</evidence>
<dbReference type="Pfam" id="PF03405">
    <property type="entry name" value="FA_desaturase_2"/>
    <property type="match status" value="1"/>
</dbReference>
<dbReference type="GO" id="GO:0006633">
    <property type="term" value="P:fatty acid biosynthetic process"/>
    <property type="evidence" value="ECO:0007669"/>
    <property type="project" value="UniProtKB-KW"/>
</dbReference>
<sequence>MVRKGGTYMLTNDLDFRLEPRLKELYEQHKIRAQKIDWGYHEFLPWDKGMDFKRVPWDESQVTLPSGVITAIETALLTEVNLPWFTTYLSATFKGSLSVITDFIHTWTSEEDQHSNLLETYLLLTRSVNPKRIHELRKSVVECGFEPDFHTPIEAMTYTTLQELATMVFYNNVAKVASKHDPDLATLLRRLAKDETLHYAFYRDVIRTHLELEPNYCYYIANVIRNFKMPGAVMPDFENRMAVIAKEANYGPLQYFDQVLDVVVEYWGLKDLRPIAPLAEKARIEILEYHIRLKKIRDRFGRFQGKTDLR</sequence>
<keyword evidence="10" id="KW-0275">Fatty acid biosynthesis</keyword>
<dbReference type="KEGG" id="bcz:BCE33L2881"/>
<evidence type="ECO:0000256" key="2">
    <source>
        <dbReference type="ARBA" id="ARBA00008749"/>
    </source>
</evidence>
<dbReference type="AlphaFoldDB" id="Q639E9"/>
<proteinExistence type="inferred from homology"/>
<reference evidence="12" key="1">
    <citation type="journal article" date="2006" name="J. Bacteriol.">
        <title>Pathogenomic sequence analysis of Bacillus cereus and Bacillus thuringiensis isolates closely related to Bacillus anthracis.</title>
        <authorList>
            <person name="Han C.S."/>
            <person name="Xie G."/>
            <person name="Challacombe J.F."/>
            <person name="Altherr M.R."/>
            <person name="Bhotika S.S."/>
            <person name="Brown N."/>
            <person name="Bruce D."/>
            <person name="Campbell C.S."/>
            <person name="Campbell M.L."/>
            <person name="Chen J."/>
            <person name="Chertkov O."/>
            <person name="Cleland C."/>
            <person name="Dimitrijevic M."/>
            <person name="Doggett N.A."/>
            <person name="Fawcett J.J."/>
            <person name="Glavina T."/>
            <person name="Goodwin L.A."/>
            <person name="Green L.D."/>
            <person name="Hill K.K."/>
            <person name="Hitchcock P."/>
            <person name="Jackson P.J."/>
            <person name="Keim P."/>
            <person name="Kewalramani A.R."/>
            <person name="Longmire J."/>
            <person name="Lucas S."/>
            <person name="Malfatti S."/>
            <person name="McMurry K."/>
            <person name="Meincke L.J."/>
            <person name="Misra M."/>
            <person name="Moseman B.L."/>
            <person name="Mundt M."/>
            <person name="Munk A.C."/>
            <person name="Okinaka R.T."/>
            <person name="Parson-Quintana B."/>
            <person name="Reilly L.P."/>
            <person name="Richardson P."/>
            <person name="Robinson D.L."/>
            <person name="Rubin E."/>
            <person name="Saunders E."/>
            <person name="Tapia R."/>
            <person name="Tesmer J.G."/>
            <person name="Thayer N."/>
            <person name="Thompson L.S."/>
            <person name="Tice H."/>
            <person name="Ticknor L.O."/>
            <person name="Wills P.L."/>
            <person name="Brettin T.S."/>
            <person name="Gilna P."/>
        </authorList>
    </citation>
    <scope>NUCLEOTIDE SEQUENCE [LARGE SCALE GENOMIC DNA]</scope>
    <source>
        <strain evidence="12">ZK / E33L</strain>
    </source>
</reference>
<dbReference type="EC" id="1.14.19.2" evidence="11"/>
<dbReference type="GO" id="GO:0005829">
    <property type="term" value="C:cytosol"/>
    <property type="evidence" value="ECO:0007669"/>
    <property type="project" value="TreeGrafter"/>
</dbReference>
<dbReference type="PANTHER" id="PTHR31155">
    <property type="entry name" value="ACYL- ACYL-CARRIER-PROTEIN DESATURASE-RELATED"/>
    <property type="match status" value="1"/>
</dbReference>
<keyword evidence="5" id="KW-0479">Metal-binding</keyword>
<dbReference type="PANTHER" id="PTHR31155:SF9">
    <property type="entry name" value="STEAROYL-[ACYL-CARRIER-PROTEIN] 9-DESATURASE 7, CHLOROPLASTIC"/>
    <property type="match status" value="1"/>
</dbReference>
<evidence type="ECO:0000256" key="6">
    <source>
        <dbReference type="ARBA" id="ARBA00022832"/>
    </source>
</evidence>
<accession>Q639E9</accession>
<keyword evidence="6" id="KW-0276">Fatty acid metabolism</keyword>
<evidence type="ECO:0000313" key="12">
    <source>
        <dbReference type="Proteomes" id="UP000002612"/>
    </source>
</evidence>
<dbReference type="InterPro" id="IPR005067">
    <property type="entry name" value="Fatty_acid_desaturase-2"/>
</dbReference>
<comment type="subunit">
    <text evidence="3">Homodimer.</text>
</comment>
<dbReference type="SMR" id="Q639E9"/>
<dbReference type="Proteomes" id="UP000002612">
    <property type="component" value="Chromosome"/>
</dbReference>
<evidence type="ECO:0000313" key="11">
    <source>
        <dbReference type="EMBL" id="AAU17380.1"/>
    </source>
</evidence>
<keyword evidence="4" id="KW-0444">Lipid biosynthesis</keyword>
<name>Q639E9_BACCZ</name>
<evidence type="ECO:0000256" key="4">
    <source>
        <dbReference type="ARBA" id="ARBA00022516"/>
    </source>
</evidence>
<keyword evidence="9" id="KW-0443">Lipid metabolism</keyword>
<dbReference type="InterPro" id="IPR009078">
    <property type="entry name" value="Ferritin-like_SF"/>
</dbReference>
<dbReference type="SUPFAM" id="SSF47240">
    <property type="entry name" value="Ferritin-like"/>
    <property type="match status" value="1"/>
</dbReference>
<dbReference type="EMBL" id="CP000001">
    <property type="protein sequence ID" value="AAU17380.1"/>
    <property type="molecule type" value="Genomic_DNA"/>
</dbReference>
<evidence type="ECO:0000256" key="1">
    <source>
        <dbReference type="ARBA" id="ARBA00001954"/>
    </source>
</evidence>
<keyword evidence="8" id="KW-0408">Iron</keyword>
<gene>
    <name evidence="11" type="primary">staD</name>
    <name evidence="11" type="ordered locus">BCE33L2881</name>
</gene>
<comment type="similarity">
    <text evidence="2">Belongs to the fatty acid desaturase type 2 family.</text>
</comment>
<protein>
    <submittedName>
        <fullName evidence="11">Possible acyl-[acyl-carrier protein] desaturase</fullName>
        <ecNumber evidence="11">1.14.19.2</ecNumber>
    </submittedName>
</protein>
<evidence type="ECO:0000256" key="5">
    <source>
        <dbReference type="ARBA" id="ARBA00022723"/>
    </source>
</evidence>
<comment type="cofactor">
    <cofactor evidence="1">
        <name>Fe(2+)</name>
        <dbReference type="ChEBI" id="CHEBI:29033"/>
    </cofactor>
</comment>
<dbReference type="CDD" id="cd01050">
    <property type="entry name" value="Acyl_ACP_Desat"/>
    <property type="match status" value="1"/>
</dbReference>
<dbReference type="GO" id="GO:0046872">
    <property type="term" value="F:metal ion binding"/>
    <property type="evidence" value="ECO:0007669"/>
    <property type="project" value="UniProtKB-KW"/>
</dbReference>
<organism evidence="11 12">
    <name type="scientific">Bacillus cereus (strain ZK / E33L)</name>
    <dbReference type="NCBI Taxonomy" id="288681"/>
    <lineage>
        <taxon>Bacteria</taxon>
        <taxon>Bacillati</taxon>
        <taxon>Bacillota</taxon>
        <taxon>Bacilli</taxon>
        <taxon>Bacillales</taxon>
        <taxon>Bacillaceae</taxon>
        <taxon>Bacillus</taxon>
        <taxon>Bacillus cereus group</taxon>
    </lineage>
</organism>
<dbReference type="InterPro" id="IPR012348">
    <property type="entry name" value="RNR-like"/>
</dbReference>
<keyword evidence="7 11" id="KW-0560">Oxidoreductase</keyword>
<dbReference type="Gene3D" id="1.10.620.20">
    <property type="entry name" value="Ribonucleotide Reductase, subunit A"/>
    <property type="match status" value="1"/>
</dbReference>
<evidence type="ECO:0000256" key="7">
    <source>
        <dbReference type="ARBA" id="ARBA00023002"/>
    </source>
</evidence>
<evidence type="ECO:0000256" key="9">
    <source>
        <dbReference type="ARBA" id="ARBA00023098"/>
    </source>
</evidence>